<protein>
    <recommendedName>
        <fullName evidence="1">UspA domain-containing protein</fullName>
    </recommendedName>
</protein>
<evidence type="ECO:0000313" key="3">
    <source>
        <dbReference type="Proteomes" id="UP000239757"/>
    </source>
</evidence>
<dbReference type="PANTHER" id="PTHR47583">
    <property type="entry name" value="ADENINE NUCLEOTIDE ALPHA HYDROLASES-LIKE SUPERFAMILY PROTEIN"/>
    <property type="match status" value="1"/>
</dbReference>
<feature type="domain" description="UspA" evidence="1">
    <location>
        <begin position="10"/>
        <end position="72"/>
    </location>
</feature>
<evidence type="ECO:0000259" key="1">
    <source>
        <dbReference type="Pfam" id="PF00582"/>
    </source>
</evidence>
<sequence>MVHCFSYLKVRTQARIVEGDAGKVICKEAERLKPAAVVMGTRGRSLIQSVFQGSVSEYCFHNCKSAPVIIVPGKEAGDESLI</sequence>
<name>A0A2P5VNB1_GOSBA</name>
<reference evidence="2 3" key="1">
    <citation type="submission" date="2015-01" db="EMBL/GenBank/DDBJ databases">
        <title>Genome of allotetraploid Gossypium barbadense reveals genomic plasticity and fiber elongation in cotton evolution.</title>
        <authorList>
            <person name="Chen X."/>
            <person name="Liu X."/>
            <person name="Zhao B."/>
            <person name="Zheng H."/>
            <person name="Hu Y."/>
            <person name="Lu G."/>
            <person name="Yang C."/>
            <person name="Chen J."/>
            <person name="Shan C."/>
            <person name="Zhang L."/>
            <person name="Zhou Y."/>
            <person name="Wang L."/>
            <person name="Guo W."/>
            <person name="Bai Y."/>
            <person name="Ruan J."/>
            <person name="Shangguan X."/>
            <person name="Mao Y."/>
            <person name="Jiang J."/>
            <person name="Zhu Y."/>
            <person name="Lei J."/>
            <person name="Kang H."/>
            <person name="Chen S."/>
            <person name="He X."/>
            <person name="Wang R."/>
            <person name="Wang Y."/>
            <person name="Chen J."/>
            <person name="Wang L."/>
            <person name="Yu S."/>
            <person name="Wang B."/>
            <person name="Wei J."/>
            <person name="Song S."/>
            <person name="Lu X."/>
            <person name="Gao Z."/>
            <person name="Gu W."/>
            <person name="Deng X."/>
            <person name="Ma D."/>
            <person name="Wang S."/>
            <person name="Liang W."/>
            <person name="Fang L."/>
            <person name="Cai C."/>
            <person name="Zhu X."/>
            <person name="Zhou B."/>
            <person name="Zhang Y."/>
            <person name="Chen Z."/>
            <person name="Xu S."/>
            <person name="Zhu R."/>
            <person name="Wang S."/>
            <person name="Zhang T."/>
            <person name="Zhao G."/>
        </authorList>
    </citation>
    <scope>NUCLEOTIDE SEQUENCE [LARGE SCALE GENOMIC DNA]</scope>
    <source>
        <strain evidence="3">cv. Xinhai21</strain>
        <tissue evidence="2">Leaf</tissue>
    </source>
</reference>
<gene>
    <name evidence="2" type="ORF">GOBAR_AA40395</name>
</gene>
<accession>A0A2P5VNB1</accession>
<proteinExistence type="predicted"/>
<dbReference type="InterPro" id="IPR014729">
    <property type="entry name" value="Rossmann-like_a/b/a_fold"/>
</dbReference>
<dbReference type="Proteomes" id="UP000239757">
    <property type="component" value="Unassembled WGS sequence"/>
</dbReference>
<dbReference type="OrthoDB" id="843225at2759"/>
<evidence type="ECO:0000313" key="2">
    <source>
        <dbReference type="EMBL" id="PPR80318.1"/>
    </source>
</evidence>
<dbReference type="SUPFAM" id="SSF52402">
    <property type="entry name" value="Adenine nucleotide alpha hydrolases-like"/>
    <property type="match status" value="1"/>
</dbReference>
<dbReference type="EMBL" id="KZ671904">
    <property type="protein sequence ID" value="PPR80318.1"/>
    <property type="molecule type" value="Genomic_DNA"/>
</dbReference>
<dbReference type="Pfam" id="PF00582">
    <property type="entry name" value="Usp"/>
    <property type="match status" value="1"/>
</dbReference>
<dbReference type="Gene3D" id="3.40.50.620">
    <property type="entry name" value="HUPs"/>
    <property type="match status" value="1"/>
</dbReference>
<organism evidence="2 3">
    <name type="scientific">Gossypium barbadense</name>
    <name type="common">Sea Island cotton</name>
    <name type="synonym">Hibiscus barbadensis</name>
    <dbReference type="NCBI Taxonomy" id="3634"/>
    <lineage>
        <taxon>Eukaryota</taxon>
        <taxon>Viridiplantae</taxon>
        <taxon>Streptophyta</taxon>
        <taxon>Embryophyta</taxon>
        <taxon>Tracheophyta</taxon>
        <taxon>Spermatophyta</taxon>
        <taxon>Magnoliopsida</taxon>
        <taxon>eudicotyledons</taxon>
        <taxon>Gunneridae</taxon>
        <taxon>Pentapetalae</taxon>
        <taxon>rosids</taxon>
        <taxon>malvids</taxon>
        <taxon>Malvales</taxon>
        <taxon>Malvaceae</taxon>
        <taxon>Malvoideae</taxon>
        <taxon>Gossypium</taxon>
    </lineage>
</organism>
<dbReference type="PANTHER" id="PTHR47583:SF1">
    <property type="entry name" value="ADENINE NUCLEOTIDE ALPHA HYDROLASES-LIKE SUPERFAMILY PROTEIN"/>
    <property type="match status" value="1"/>
</dbReference>
<dbReference type="CDD" id="cd23659">
    <property type="entry name" value="USP_At3g01520-like"/>
    <property type="match status" value="1"/>
</dbReference>
<dbReference type="InterPro" id="IPR006016">
    <property type="entry name" value="UspA"/>
</dbReference>
<dbReference type="AlphaFoldDB" id="A0A2P5VNB1"/>